<protein>
    <recommendedName>
        <fullName evidence="1">DUF1023 domain-containing protein</fullName>
    </recommendedName>
</protein>
<evidence type="ECO:0000313" key="3">
    <source>
        <dbReference type="Proteomes" id="UP000464624"/>
    </source>
</evidence>
<evidence type="ECO:0000259" key="1">
    <source>
        <dbReference type="Pfam" id="PF06259"/>
    </source>
</evidence>
<accession>A0AAD1H337</accession>
<dbReference type="KEGG" id="mxe:MYXE_24240"/>
<sequence length="562" mass="60103">MPGVSEGWPTLSELKASTFDHLGQFADFCDRISGKGEKALEQIARDVRRPGDVEWEGAAADAAVTQAEMDVVKARPFLWSLPDAAAIARRGKDTLEAAKRLAVDAVDDAERDGFTVGEDYSVRDTLQATTREELAQRQGEAEAHASFIRHRVGNLVANDQSVTTQLKETTAHWGKLTFPESGSVQAVDFKQGGGPGDLPPDDPKKFREWWESLSPEQKDLVYSRDHDIGNHPGMPWDPPDHLGKDHYNRLHLPELEQKTQADIDRMQHSLDEMMRGHNVDDGALYALQTQLAAAKNHLQGYRAIEAELNSTNGPKRYLGQLDEFGHAAVAINNPDTATHNAILVPGTGQDLTTIGGADAKSLAMYNAALQADRSLRPQDVAVTTWMGYDRPMGVDHAEFPNLARAGAGSLDAFEAGQRASHVGAPSIDTVIGHSYGSTVVGAAASGGHHLDANNVIAAGSPGMLVNHASDLSLDPGAHVYATRAQNDIIGAAGTATQWTLGPEPDKPDFGAIRLEAAPGPAGPLGTPSVDAHSSYWNPGNKALLNMGTIIAGKPPPYVIGNR</sequence>
<dbReference type="AlphaFoldDB" id="A0AAD1H337"/>
<gene>
    <name evidence="2" type="ORF">MYXE_24240</name>
</gene>
<proteinExistence type="predicted"/>
<dbReference type="Proteomes" id="UP000464624">
    <property type="component" value="Chromosome"/>
</dbReference>
<dbReference type="Pfam" id="PF06259">
    <property type="entry name" value="Abhydrolase_8"/>
    <property type="match status" value="1"/>
</dbReference>
<reference evidence="2 3" key="1">
    <citation type="submission" date="2019-12" db="EMBL/GenBank/DDBJ databases">
        <title>Complete genome sequence of Mycolicibacterium xenopi str. JCM15661T.</title>
        <authorList>
            <person name="Yoshida M."/>
            <person name="Fukano H."/>
            <person name="Asakura T."/>
            <person name="Hoshino Y."/>
        </authorList>
    </citation>
    <scope>NUCLEOTIDE SEQUENCE [LARGE SCALE GENOMIC DNA]</scope>
    <source>
        <strain evidence="2 3">JCM 15661T</strain>
    </source>
</reference>
<dbReference type="InterPro" id="IPR010427">
    <property type="entry name" value="DUF1023"/>
</dbReference>
<dbReference type="EMBL" id="AP022314">
    <property type="protein sequence ID" value="BBU22634.1"/>
    <property type="molecule type" value="Genomic_DNA"/>
</dbReference>
<evidence type="ECO:0000313" key="2">
    <source>
        <dbReference type="EMBL" id="BBU22634.1"/>
    </source>
</evidence>
<organism evidence="2 3">
    <name type="scientific">Mycobacterium xenopi</name>
    <dbReference type="NCBI Taxonomy" id="1789"/>
    <lineage>
        <taxon>Bacteria</taxon>
        <taxon>Bacillati</taxon>
        <taxon>Actinomycetota</taxon>
        <taxon>Actinomycetes</taxon>
        <taxon>Mycobacteriales</taxon>
        <taxon>Mycobacteriaceae</taxon>
        <taxon>Mycobacterium</taxon>
    </lineage>
</organism>
<feature type="domain" description="DUF1023" evidence="1">
    <location>
        <begin position="325"/>
        <end position="490"/>
    </location>
</feature>
<name>A0AAD1H337_MYCXE</name>
<dbReference type="RefSeq" id="WP_085194341.1">
    <property type="nucleotide sequence ID" value="NZ_AP022314.1"/>
</dbReference>